<dbReference type="GO" id="GO:0004823">
    <property type="term" value="F:leucine-tRNA ligase activity"/>
    <property type="evidence" value="ECO:0007669"/>
    <property type="project" value="UniProtKB-EC"/>
</dbReference>
<evidence type="ECO:0000256" key="5">
    <source>
        <dbReference type="ARBA" id="ARBA00022840"/>
    </source>
</evidence>
<dbReference type="InterPro" id="IPR014729">
    <property type="entry name" value="Rossmann-like_a/b/a_fold"/>
</dbReference>
<reference evidence="10" key="1">
    <citation type="submission" date="2022-11" db="UniProtKB">
        <authorList>
            <consortium name="WormBaseParasite"/>
        </authorList>
    </citation>
    <scope>IDENTIFICATION</scope>
</reference>
<name>A0A915J704_ROMCU</name>
<sequence>MRQQLKQLGCAFNWEKELSTCDPIYYKWTQWIFVQLFKQGLAYKKKSFVYWDPVDKTVLALEQIDNDGKSWRSGAKAERKLLNQWYIKTTKFTKVLEKFEI</sequence>
<dbReference type="WBParaSite" id="nRc.2.0.1.t22236-RA">
    <property type="protein sequence ID" value="nRc.2.0.1.t22236-RA"/>
    <property type="gene ID" value="nRc.2.0.1.g22236"/>
</dbReference>
<evidence type="ECO:0000313" key="9">
    <source>
        <dbReference type="Proteomes" id="UP000887565"/>
    </source>
</evidence>
<evidence type="ECO:0000256" key="7">
    <source>
        <dbReference type="ARBA" id="ARBA00023146"/>
    </source>
</evidence>
<keyword evidence="3" id="KW-0436">Ligase</keyword>
<keyword evidence="9" id="KW-1185">Reference proteome</keyword>
<evidence type="ECO:0000256" key="2">
    <source>
        <dbReference type="ARBA" id="ARBA00013164"/>
    </source>
</evidence>
<evidence type="ECO:0000256" key="4">
    <source>
        <dbReference type="ARBA" id="ARBA00022741"/>
    </source>
</evidence>
<accession>A0A915J704</accession>
<evidence type="ECO:0000313" key="10">
    <source>
        <dbReference type="WBParaSite" id="nRc.2.0.1.t22236-RA"/>
    </source>
</evidence>
<dbReference type="AlphaFoldDB" id="A0A915J704"/>
<keyword evidence="6" id="KW-0648">Protein biosynthesis</keyword>
<comment type="similarity">
    <text evidence="1">Belongs to the class-I aminoacyl-tRNA synthetase family.</text>
</comment>
<evidence type="ECO:0000256" key="6">
    <source>
        <dbReference type="ARBA" id="ARBA00022917"/>
    </source>
</evidence>
<dbReference type="SUPFAM" id="SSF52374">
    <property type="entry name" value="Nucleotidylyl transferase"/>
    <property type="match status" value="1"/>
</dbReference>
<keyword evidence="5" id="KW-0067">ATP-binding</keyword>
<dbReference type="GO" id="GO:0005524">
    <property type="term" value="F:ATP binding"/>
    <property type="evidence" value="ECO:0007669"/>
    <property type="project" value="UniProtKB-KW"/>
</dbReference>
<dbReference type="Gene3D" id="3.40.50.620">
    <property type="entry name" value="HUPs"/>
    <property type="match status" value="1"/>
</dbReference>
<proteinExistence type="inferred from homology"/>
<dbReference type="PRINTS" id="PR00985">
    <property type="entry name" value="TRNASYNTHLEU"/>
</dbReference>
<dbReference type="InterPro" id="IPR002300">
    <property type="entry name" value="aa-tRNA-synth_Ia"/>
</dbReference>
<dbReference type="OMA" id="CAFNWEK"/>
<keyword evidence="7" id="KW-0030">Aminoacyl-tRNA synthetase</keyword>
<protein>
    <recommendedName>
        <fullName evidence="2">leucine--tRNA ligase</fullName>
        <ecNumber evidence="2">6.1.1.4</ecNumber>
    </recommendedName>
</protein>
<organism evidence="9 10">
    <name type="scientific">Romanomermis culicivorax</name>
    <name type="common">Nematode worm</name>
    <dbReference type="NCBI Taxonomy" id="13658"/>
    <lineage>
        <taxon>Eukaryota</taxon>
        <taxon>Metazoa</taxon>
        <taxon>Ecdysozoa</taxon>
        <taxon>Nematoda</taxon>
        <taxon>Enoplea</taxon>
        <taxon>Dorylaimia</taxon>
        <taxon>Mermithida</taxon>
        <taxon>Mermithoidea</taxon>
        <taxon>Mermithidae</taxon>
        <taxon>Romanomermis</taxon>
    </lineage>
</organism>
<dbReference type="GO" id="GO:0032543">
    <property type="term" value="P:mitochondrial translation"/>
    <property type="evidence" value="ECO:0007669"/>
    <property type="project" value="TreeGrafter"/>
</dbReference>
<feature type="domain" description="Aminoacyl-tRNA synthetase class Ia" evidence="8">
    <location>
        <begin position="2"/>
        <end position="95"/>
    </location>
</feature>
<dbReference type="Pfam" id="PF00133">
    <property type="entry name" value="tRNA-synt_1"/>
    <property type="match status" value="1"/>
</dbReference>
<dbReference type="EC" id="6.1.1.4" evidence="2"/>
<dbReference type="PANTHER" id="PTHR43740">
    <property type="entry name" value="LEUCYL-TRNA SYNTHETASE"/>
    <property type="match status" value="1"/>
</dbReference>
<dbReference type="InterPro" id="IPR002302">
    <property type="entry name" value="Leu-tRNA-ligase"/>
</dbReference>
<dbReference type="Proteomes" id="UP000887565">
    <property type="component" value="Unplaced"/>
</dbReference>
<evidence type="ECO:0000256" key="3">
    <source>
        <dbReference type="ARBA" id="ARBA00022598"/>
    </source>
</evidence>
<dbReference type="GO" id="GO:0005739">
    <property type="term" value="C:mitochondrion"/>
    <property type="evidence" value="ECO:0007669"/>
    <property type="project" value="TreeGrafter"/>
</dbReference>
<dbReference type="GO" id="GO:0006429">
    <property type="term" value="P:leucyl-tRNA aminoacylation"/>
    <property type="evidence" value="ECO:0007669"/>
    <property type="project" value="InterPro"/>
</dbReference>
<evidence type="ECO:0000256" key="1">
    <source>
        <dbReference type="ARBA" id="ARBA00005594"/>
    </source>
</evidence>
<dbReference type="PANTHER" id="PTHR43740:SF2">
    <property type="entry name" value="LEUCINE--TRNA LIGASE, MITOCHONDRIAL"/>
    <property type="match status" value="1"/>
</dbReference>
<evidence type="ECO:0000259" key="8">
    <source>
        <dbReference type="Pfam" id="PF00133"/>
    </source>
</evidence>
<keyword evidence="4" id="KW-0547">Nucleotide-binding</keyword>